<dbReference type="InterPro" id="IPR020846">
    <property type="entry name" value="MFS_dom"/>
</dbReference>
<comment type="subcellular location">
    <subcellularLocation>
        <location evidence="1">Membrane</location>
        <topology evidence="1">Multi-pass membrane protein</topology>
    </subcellularLocation>
</comment>
<sequence>METETQEPLLGDGTDGKDKGKGKNVVPLLCSHLSSIAGLLFGYDQGMLSLLLVSPTFNAAFPGSASGYTKGLLTAILECGAFVGALAQSFISDSFSRRYSFLFAVAVFVTGAVIQTVAQGYVSLLIGRAVGGTGVGMLSMVAPVYISEIAPREKRGSMLALQELSVVLGILLAFAVTLWTTCRWESRWQWKLPFALQLVPALCLAVGVLYLPFSPRWLAMKGRLDEVKLTLCRLRGLPADDERLREELEAIVDEAARAKNIELAWKDLFVSFRKRTAVATGLMFFQQFVGINALVYYSPTLFAMLGLDDTWVLCSSGVLNALQLVGVLSSLWTMDRFGRRPLLLVGSAVMFFCHVGVAGGPAALGVVLLFIYMVAFGAGWGPVPWAMPSEIFPSPLRAKGVAIATCSNWWNNFVVGLITPPLMESSAGAAYLFFATFCLLSGIWAWFCVPETNGKTLEEVDLEFSI</sequence>
<evidence type="ECO:0000313" key="12">
    <source>
        <dbReference type="Proteomes" id="UP000799421"/>
    </source>
</evidence>
<dbReference type="PROSITE" id="PS00216">
    <property type="entry name" value="SUGAR_TRANSPORT_1"/>
    <property type="match status" value="1"/>
</dbReference>
<proteinExistence type="inferred from homology"/>
<evidence type="ECO:0000256" key="8">
    <source>
        <dbReference type="SAM" id="MobiDB-lite"/>
    </source>
</evidence>
<dbReference type="FunFam" id="1.20.1250.20:FF:000134">
    <property type="entry name" value="MFS sugar transporter protein"/>
    <property type="match status" value="1"/>
</dbReference>
<evidence type="ECO:0000256" key="9">
    <source>
        <dbReference type="SAM" id="Phobius"/>
    </source>
</evidence>
<dbReference type="PANTHER" id="PTHR48022:SF14">
    <property type="entry name" value="MAJOR FACILITATOR SUPERFAMILY (MFS) PROFILE DOMAIN-CONTAINING PROTEIN-RELATED"/>
    <property type="match status" value="1"/>
</dbReference>
<feature type="transmembrane region" description="Helical" evidence="9">
    <location>
        <begin position="192"/>
        <end position="213"/>
    </location>
</feature>
<dbReference type="PRINTS" id="PR00171">
    <property type="entry name" value="SUGRTRNSPORT"/>
</dbReference>
<evidence type="ECO:0000256" key="1">
    <source>
        <dbReference type="ARBA" id="ARBA00004141"/>
    </source>
</evidence>
<feature type="transmembrane region" description="Helical" evidence="9">
    <location>
        <begin position="342"/>
        <end position="375"/>
    </location>
</feature>
<dbReference type="GO" id="GO:0005351">
    <property type="term" value="F:carbohydrate:proton symporter activity"/>
    <property type="evidence" value="ECO:0007669"/>
    <property type="project" value="TreeGrafter"/>
</dbReference>
<dbReference type="AlphaFoldDB" id="A0A6A7CCM1"/>
<dbReference type="PROSITE" id="PS50850">
    <property type="entry name" value="MFS"/>
    <property type="match status" value="1"/>
</dbReference>
<dbReference type="InterPro" id="IPR036259">
    <property type="entry name" value="MFS_trans_sf"/>
</dbReference>
<feature type="transmembrane region" description="Helical" evidence="9">
    <location>
        <begin position="158"/>
        <end position="180"/>
    </location>
</feature>
<evidence type="ECO:0000256" key="2">
    <source>
        <dbReference type="ARBA" id="ARBA00010992"/>
    </source>
</evidence>
<comment type="similarity">
    <text evidence="2 7">Belongs to the major facilitator superfamily. Sugar transporter (TC 2.A.1.1) family.</text>
</comment>
<dbReference type="Gene3D" id="1.20.1250.20">
    <property type="entry name" value="MFS general substrate transporter like domains"/>
    <property type="match status" value="1"/>
</dbReference>
<feature type="transmembrane region" description="Helical" evidence="9">
    <location>
        <begin position="99"/>
        <end position="118"/>
    </location>
</feature>
<feature type="transmembrane region" description="Helical" evidence="9">
    <location>
        <begin position="67"/>
        <end position="87"/>
    </location>
</feature>
<keyword evidence="6 9" id="KW-0472">Membrane</keyword>
<evidence type="ECO:0000259" key="10">
    <source>
        <dbReference type="PROSITE" id="PS50850"/>
    </source>
</evidence>
<dbReference type="InterPro" id="IPR005829">
    <property type="entry name" value="Sugar_transporter_CS"/>
</dbReference>
<organism evidence="11 12">
    <name type="scientific">Piedraia hortae CBS 480.64</name>
    <dbReference type="NCBI Taxonomy" id="1314780"/>
    <lineage>
        <taxon>Eukaryota</taxon>
        <taxon>Fungi</taxon>
        <taxon>Dikarya</taxon>
        <taxon>Ascomycota</taxon>
        <taxon>Pezizomycotina</taxon>
        <taxon>Dothideomycetes</taxon>
        <taxon>Dothideomycetidae</taxon>
        <taxon>Capnodiales</taxon>
        <taxon>Piedraiaceae</taxon>
        <taxon>Piedraia</taxon>
    </lineage>
</organism>
<keyword evidence="4 9" id="KW-0812">Transmembrane</keyword>
<feature type="transmembrane region" description="Helical" evidence="9">
    <location>
        <begin position="429"/>
        <end position="449"/>
    </location>
</feature>
<accession>A0A6A7CCM1</accession>
<dbReference type="InterPro" id="IPR005828">
    <property type="entry name" value="MFS_sugar_transport-like"/>
</dbReference>
<dbReference type="InterPro" id="IPR050360">
    <property type="entry name" value="MFS_Sugar_Transporters"/>
</dbReference>
<dbReference type="PANTHER" id="PTHR48022">
    <property type="entry name" value="PLASTIDIC GLUCOSE TRANSPORTER 4"/>
    <property type="match status" value="1"/>
</dbReference>
<feature type="transmembrane region" description="Helical" evidence="9">
    <location>
        <begin position="276"/>
        <end position="298"/>
    </location>
</feature>
<protein>
    <submittedName>
        <fullName evidence="11">General substrate transporter</fullName>
    </submittedName>
</protein>
<dbReference type="Proteomes" id="UP000799421">
    <property type="component" value="Unassembled WGS sequence"/>
</dbReference>
<dbReference type="InterPro" id="IPR003663">
    <property type="entry name" value="Sugar/inositol_transpt"/>
</dbReference>
<keyword evidence="3 7" id="KW-0813">Transport</keyword>
<dbReference type="Pfam" id="PF00083">
    <property type="entry name" value="Sugar_tr"/>
    <property type="match status" value="1"/>
</dbReference>
<name>A0A6A7CCM1_9PEZI</name>
<feature type="domain" description="Major facilitator superfamily (MFS) profile" evidence="10">
    <location>
        <begin position="30"/>
        <end position="453"/>
    </location>
</feature>
<evidence type="ECO:0000256" key="6">
    <source>
        <dbReference type="ARBA" id="ARBA00023136"/>
    </source>
</evidence>
<dbReference type="NCBIfam" id="TIGR00879">
    <property type="entry name" value="SP"/>
    <property type="match status" value="1"/>
</dbReference>
<evidence type="ECO:0000256" key="5">
    <source>
        <dbReference type="ARBA" id="ARBA00022989"/>
    </source>
</evidence>
<evidence type="ECO:0000256" key="7">
    <source>
        <dbReference type="RuleBase" id="RU003346"/>
    </source>
</evidence>
<dbReference type="GO" id="GO:0016020">
    <property type="term" value="C:membrane"/>
    <property type="evidence" value="ECO:0007669"/>
    <property type="project" value="UniProtKB-SubCell"/>
</dbReference>
<evidence type="ECO:0000313" key="11">
    <source>
        <dbReference type="EMBL" id="KAF2864188.1"/>
    </source>
</evidence>
<feature type="region of interest" description="Disordered" evidence="8">
    <location>
        <begin position="1"/>
        <end position="20"/>
    </location>
</feature>
<feature type="transmembrane region" description="Helical" evidence="9">
    <location>
        <begin position="310"/>
        <end position="330"/>
    </location>
</feature>
<evidence type="ECO:0000256" key="4">
    <source>
        <dbReference type="ARBA" id="ARBA00022692"/>
    </source>
</evidence>
<keyword evidence="5 9" id="KW-1133">Transmembrane helix</keyword>
<reference evidence="11" key="1">
    <citation type="journal article" date="2020" name="Stud. Mycol.">
        <title>101 Dothideomycetes genomes: a test case for predicting lifestyles and emergence of pathogens.</title>
        <authorList>
            <person name="Haridas S."/>
            <person name="Albert R."/>
            <person name="Binder M."/>
            <person name="Bloem J."/>
            <person name="Labutti K."/>
            <person name="Salamov A."/>
            <person name="Andreopoulos B."/>
            <person name="Baker S."/>
            <person name="Barry K."/>
            <person name="Bills G."/>
            <person name="Bluhm B."/>
            <person name="Cannon C."/>
            <person name="Castanera R."/>
            <person name="Culley D."/>
            <person name="Daum C."/>
            <person name="Ezra D."/>
            <person name="Gonzalez J."/>
            <person name="Henrissat B."/>
            <person name="Kuo A."/>
            <person name="Liang C."/>
            <person name="Lipzen A."/>
            <person name="Lutzoni F."/>
            <person name="Magnuson J."/>
            <person name="Mondo S."/>
            <person name="Nolan M."/>
            <person name="Ohm R."/>
            <person name="Pangilinan J."/>
            <person name="Park H.-J."/>
            <person name="Ramirez L."/>
            <person name="Alfaro M."/>
            <person name="Sun H."/>
            <person name="Tritt A."/>
            <person name="Yoshinaga Y."/>
            <person name="Zwiers L.-H."/>
            <person name="Turgeon B."/>
            <person name="Goodwin S."/>
            <person name="Spatafora J."/>
            <person name="Crous P."/>
            <person name="Grigoriev I."/>
        </authorList>
    </citation>
    <scope>NUCLEOTIDE SEQUENCE</scope>
    <source>
        <strain evidence="11">CBS 480.64</strain>
    </source>
</reference>
<gene>
    <name evidence="11" type="ORF">K470DRAFT_254512</name>
</gene>
<dbReference type="SUPFAM" id="SSF103473">
    <property type="entry name" value="MFS general substrate transporter"/>
    <property type="match status" value="1"/>
</dbReference>
<dbReference type="OrthoDB" id="8120565at2759"/>
<feature type="transmembrane region" description="Helical" evidence="9">
    <location>
        <begin position="124"/>
        <end position="146"/>
    </location>
</feature>
<evidence type="ECO:0000256" key="3">
    <source>
        <dbReference type="ARBA" id="ARBA00022448"/>
    </source>
</evidence>
<dbReference type="EMBL" id="MU005958">
    <property type="protein sequence ID" value="KAF2864188.1"/>
    <property type="molecule type" value="Genomic_DNA"/>
</dbReference>
<keyword evidence="12" id="KW-1185">Reference proteome</keyword>